<dbReference type="GeneID" id="73469048"/>
<organism evidence="2 3">
    <name type="scientific">[Candida] subhashii</name>
    <dbReference type="NCBI Taxonomy" id="561895"/>
    <lineage>
        <taxon>Eukaryota</taxon>
        <taxon>Fungi</taxon>
        <taxon>Dikarya</taxon>
        <taxon>Ascomycota</taxon>
        <taxon>Saccharomycotina</taxon>
        <taxon>Pichiomycetes</taxon>
        <taxon>Debaryomycetaceae</taxon>
        <taxon>Spathaspora</taxon>
    </lineage>
</organism>
<evidence type="ECO:0000256" key="1">
    <source>
        <dbReference type="SAM" id="MobiDB-lite"/>
    </source>
</evidence>
<accession>A0A8J5UJ55</accession>
<evidence type="ECO:0000313" key="3">
    <source>
        <dbReference type="Proteomes" id="UP000694255"/>
    </source>
</evidence>
<evidence type="ECO:0000313" key="2">
    <source>
        <dbReference type="EMBL" id="KAG7664233.1"/>
    </source>
</evidence>
<protein>
    <submittedName>
        <fullName evidence="2">PTR3</fullName>
    </submittedName>
</protein>
<feature type="region of interest" description="Disordered" evidence="1">
    <location>
        <begin position="89"/>
        <end position="123"/>
    </location>
</feature>
<dbReference type="AlphaFoldDB" id="A0A8J5UJ55"/>
<reference evidence="2 3" key="1">
    <citation type="journal article" date="2021" name="DNA Res.">
        <title>Genome analysis of Candida subhashii reveals its hybrid nature and dual mitochondrial genome conformations.</title>
        <authorList>
            <person name="Mixao V."/>
            <person name="Hegedusova E."/>
            <person name="Saus E."/>
            <person name="Pryszcz L.P."/>
            <person name="Cillingova A."/>
            <person name="Nosek J."/>
            <person name="Gabaldon T."/>
        </authorList>
    </citation>
    <scope>NUCLEOTIDE SEQUENCE [LARGE SCALE GENOMIC DNA]</scope>
    <source>
        <strain evidence="2 3">CBS 10753</strain>
    </source>
</reference>
<sequence>MQMERINISHLENLLRFPGATQTTPIQDASILTCGCLVSESSFLLNDGNVCPNCKSADVSLLSEIKPLRELYRLIDQLNSQASAASHVSISAASARRRRSSGKRGSVNEEGGDGLQQQQQQQQQSSESMDLLSLFYKFAKEEEYSGEITARGKSVSKESKVQPIDITATSTALDRQPTNFTTTSFQSTVSISPGAQKDMIHVEARSIDPSSVYIPPDYLSFEKNLLQSISEQKEYNFTKCFPFHRKLSSFPTQQLKFNFPFKSGSIKKAISTYIHSYLDFSTGKEITRFVLINSKRWEVYEYIVPLSGPTKVSAKPQLICCGKSSGEFSESLNNLNEPVVIHPKEIIIRNDFNSKTEYQNPNSSPEEIKKRLQHWDQIYCHLTKNYLVISGTRGIMRVYNLNRSSSYKMGQSIYTYLTNFPIRCISVSPNEALIACGITAKERVTAKEQPFVILHRIISTGVNSYLDAVNPMTITIPYRDPIKILNFNASSSHLICGTSWESRYLVIKLKSNNDKEDNYRKPRLIWSDFVYKTARRTRNDDENGEIVGDDKTEADSDLMMSTEGMTDVKFGNMFSNTIVITSCSLKSRPPIIIRLDGAMIDSKRAVANIDNYSFQNSVNSLEEEEYSSIISAETIMRIPEVGSLVHKATISPTGDGIVFLAKDGSLYLLSGSNFKTKLSTTSTAKKIVVLLGEVANAERFSEAASVLFSPDGGKVFTVDRKGVFSIFDFTKGVPGEDPEVIKCKIISI</sequence>
<dbReference type="RefSeq" id="XP_049264465.1">
    <property type="nucleotide sequence ID" value="XM_049405977.1"/>
</dbReference>
<dbReference type="OrthoDB" id="5324744at2759"/>
<dbReference type="EMBL" id="JAGSYN010000102">
    <property type="protein sequence ID" value="KAG7664233.1"/>
    <property type="molecule type" value="Genomic_DNA"/>
</dbReference>
<keyword evidence="3" id="KW-1185">Reference proteome</keyword>
<name>A0A8J5UJ55_9ASCO</name>
<dbReference type="Proteomes" id="UP000694255">
    <property type="component" value="Unassembled WGS sequence"/>
</dbReference>
<proteinExistence type="predicted"/>
<comment type="caution">
    <text evidence="2">The sequence shown here is derived from an EMBL/GenBank/DDBJ whole genome shotgun (WGS) entry which is preliminary data.</text>
</comment>
<gene>
    <name evidence="2" type="ORF">J8A68_002247</name>
</gene>